<dbReference type="GO" id="GO:0042180">
    <property type="term" value="P:ketone metabolic process"/>
    <property type="evidence" value="ECO:0007669"/>
    <property type="project" value="UniProtKB-ARBA"/>
</dbReference>
<evidence type="ECO:0000256" key="4">
    <source>
        <dbReference type="ARBA" id="ARBA00050878"/>
    </source>
</evidence>
<evidence type="ECO:0000256" key="3">
    <source>
        <dbReference type="ARBA" id="ARBA00023002"/>
    </source>
</evidence>
<dbReference type="GO" id="GO:0047011">
    <property type="term" value="F:2-dehydropantolactone reductase (A-specific) activity"/>
    <property type="evidence" value="ECO:0007669"/>
    <property type="project" value="UniProtKB-ARBA"/>
</dbReference>
<dbReference type="STRING" id="52247.A0A4T0WZP8"/>
<dbReference type="PIRSF" id="PIRSF000097">
    <property type="entry name" value="AKR"/>
    <property type="match status" value="1"/>
</dbReference>
<accession>A0A4T0WZP8</accession>
<keyword evidence="14" id="KW-1185">Reference proteome</keyword>
<keyword evidence="3" id="KW-0560">Oxidoreductase</keyword>
<comment type="catalytic activity">
    <reaction evidence="5">
        <text>isatin + NADPH + H(+) = 3-hydroxyindolin-2-one + NADP(+)</text>
        <dbReference type="Rhea" id="RHEA:68608"/>
        <dbReference type="ChEBI" id="CHEBI:15378"/>
        <dbReference type="ChEBI" id="CHEBI:27539"/>
        <dbReference type="ChEBI" id="CHEBI:28536"/>
        <dbReference type="ChEBI" id="CHEBI:57783"/>
        <dbReference type="ChEBI" id="CHEBI:58349"/>
    </reaction>
</comment>
<feature type="site" description="Lowers pKa of active site Tyr" evidence="11">
    <location>
        <position position="85"/>
    </location>
</feature>
<feature type="domain" description="NADP-dependent oxidoreductase" evidence="12">
    <location>
        <begin position="17"/>
        <end position="290"/>
    </location>
</feature>
<dbReference type="EMBL" id="SELW01000519">
    <property type="protein sequence ID" value="TID23837.1"/>
    <property type="molecule type" value="Genomic_DNA"/>
</dbReference>
<evidence type="ECO:0000313" key="14">
    <source>
        <dbReference type="Proteomes" id="UP000307173"/>
    </source>
</evidence>
<comment type="caution">
    <text evidence="13">The sequence shown here is derived from an EMBL/GenBank/DDBJ whole genome shotgun (WGS) entry which is preliminary data.</text>
</comment>
<dbReference type="InterPro" id="IPR018170">
    <property type="entry name" value="Aldo/ket_reductase_CS"/>
</dbReference>
<dbReference type="InterPro" id="IPR023210">
    <property type="entry name" value="NADP_OxRdtase_dom"/>
</dbReference>
<proteinExistence type="inferred from homology"/>
<organism evidence="13 14">
    <name type="scientific">Pichia inconspicua</name>
    <dbReference type="NCBI Taxonomy" id="52247"/>
    <lineage>
        <taxon>Eukaryota</taxon>
        <taxon>Fungi</taxon>
        <taxon>Dikarya</taxon>
        <taxon>Ascomycota</taxon>
        <taxon>Saccharomycotina</taxon>
        <taxon>Pichiomycetes</taxon>
        <taxon>Pichiales</taxon>
        <taxon>Pichiaceae</taxon>
        <taxon>Pichia</taxon>
    </lineage>
</organism>
<evidence type="ECO:0000256" key="1">
    <source>
        <dbReference type="ARBA" id="ARBA00007905"/>
    </source>
</evidence>
<gene>
    <name evidence="13" type="ORF">CANINC_003129</name>
</gene>
<dbReference type="InterPro" id="IPR020471">
    <property type="entry name" value="AKR"/>
</dbReference>
<dbReference type="InterPro" id="IPR036812">
    <property type="entry name" value="NAD(P)_OxRdtase_dom_sf"/>
</dbReference>
<dbReference type="FunFam" id="3.20.20.100:FF:000002">
    <property type="entry name" value="2,5-diketo-D-gluconic acid reductase A"/>
    <property type="match status" value="1"/>
</dbReference>
<dbReference type="PANTHER" id="PTHR43827">
    <property type="entry name" value="2,5-DIKETO-D-GLUCONIC ACID REDUCTASE"/>
    <property type="match status" value="1"/>
</dbReference>
<feature type="active site" description="Proton donor" evidence="9">
    <location>
        <position position="57"/>
    </location>
</feature>
<dbReference type="Proteomes" id="UP000307173">
    <property type="component" value="Unassembled WGS sequence"/>
</dbReference>
<sequence>MAFKLPKTESGVPLLGIGSGTAYYKQSADAPPNPQLIKIFETAVKEGFTHLDSAECYGNDAELKAALENVTKQGVSRDEIFITDKYYSGDASHSIHSKYANPYDRIKKLTEELGTPYIDLYLLHSPFVSKEVNGFDLKEAWKYVQQALDDGLVKMIGVSNFRVEDIEEIWNTTKTNPQVNQIEFNAFLQNQTPGIVQFCQSHGILVEAYSPLAPLTTADLTKGAGLEFDQFLTELSKKYSKTKTQLLLRWVIQQNIVPITTTSKVERFEEYKGIFEFELAESDVEKIKELGNAYKPVIRKYWIPEFGHYDAEL</sequence>
<evidence type="ECO:0000259" key="12">
    <source>
        <dbReference type="Pfam" id="PF00248"/>
    </source>
</evidence>
<dbReference type="EC" id="1.1.1.358" evidence="6"/>
<evidence type="ECO:0000256" key="7">
    <source>
        <dbReference type="ARBA" id="ARBA00079693"/>
    </source>
</evidence>
<evidence type="ECO:0000256" key="8">
    <source>
        <dbReference type="ARBA" id="ARBA00081322"/>
    </source>
</evidence>
<dbReference type="PROSITE" id="PS00062">
    <property type="entry name" value="ALDOKETO_REDUCTASE_2"/>
    <property type="match status" value="1"/>
</dbReference>
<feature type="binding site" evidence="10">
    <location>
        <position position="124"/>
    </location>
    <ligand>
        <name>substrate</name>
    </ligand>
</feature>
<evidence type="ECO:0000256" key="9">
    <source>
        <dbReference type="PIRSR" id="PIRSR000097-1"/>
    </source>
</evidence>
<evidence type="ECO:0000256" key="11">
    <source>
        <dbReference type="PIRSR" id="PIRSR000097-3"/>
    </source>
</evidence>
<dbReference type="AlphaFoldDB" id="A0A4T0WZP8"/>
<comment type="catalytic activity">
    <reaction evidence="4">
        <text>(R)-pantolactone + NADP(+) = 2-dehydropantolactone + NADPH + H(+)</text>
        <dbReference type="Rhea" id="RHEA:18981"/>
        <dbReference type="ChEBI" id="CHEBI:15378"/>
        <dbReference type="ChEBI" id="CHEBI:16719"/>
        <dbReference type="ChEBI" id="CHEBI:18395"/>
        <dbReference type="ChEBI" id="CHEBI:57783"/>
        <dbReference type="ChEBI" id="CHEBI:58349"/>
        <dbReference type="EC" id="1.1.1.358"/>
    </reaction>
</comment>
<evidence type="ECO:0000256" key="10">
    <source>
        <dbReference type="PIRSR" id="PIRSR000097-2"/>
    </source>
</evidence>
<dbReference type="Pfam" id="PF00248">
    <property type="entry name" value="Aldo_ket_red"/>
    <property type="match status" value="1"/>
</dbReference>
<evidence type="ECO:0000256" key="2">
    <source>
        <dbReference type="ARBA" id="ARBA00022857"/>
    </source>
</evidence>
<evidence type="ECO:0000256" key="5">
    <source>
        <dbReference type="ARBA" id="ARBA00051098"/>
    </source>
</evidence>
<dbReference type="SUPFAM" id="SSF51430">
    <property type="entry name" value="NAD(P)-linked oxidoreductase"/>
    <property type="match status" value="1"/>
</dbReference>
<evidence type="ECO:0000256" key="6">
    <source>
        <dbReference type="ARBA" id="ARBA00066965"/>
    </source>
</evidence>
<dbReference type="PANTHER" id="PTHR43827:SF3">
    <property type="entry name" value="NADP-DEPENDENT OXIDOREDUCTASE DOMAIN-CONTAINING PROTEIN"/>
    <property type="match status" value="1"/>
</dbReference>
<comment type="similarity">
    <text evidence="1">Belongs to the aldo/keto reductase family.</text>
</comment>
<evidence type="ECO:0000313" key="13">
    <source>
        <dbReference type="EMBL" id="TID23837.1"/>
    </source>
</evidence>
<dbReference type="PRINTS" id="PR00069">
    <property type="entry name" value="ALDKETRDTASE"/>
</dbReference>
<name>A0A4T0WZP8_9ASCO</name>
<reference evidence="13 14" key="1">
    <citation type="journal article" date="2019" name="Front. Genet.">
        <title>Whole-Genome Sequencing of the Opportunistic Yeast Pathogen Candida inconspicua Uncovers Its Hybrid Origin.</title>
        <authorList>
            <person name="Mixao V."/>
            <person name="Hansen A.P."/>
            <person name="Saus E."/>
            <person name="Boekhout T."/>
            <person name="Lass-Florl C."/>
            <person name="Gabaldon T."/>
        </authorList>
    </citation>
    <scope>NUCLEOTIDE SEQUENCE [LARGE SCALE GENOMIC DNA]</scope>
    <source>
        <strain evidence="13 14">CBS 180</strain>
    </source>
</reference>
<dbReference type="Gene3D" id="3.20.20.100">
    <property type="entry name" value="NADP-dependent oxidoreductase domain"/>
    <property type="match status" value="1"/>
</dbReference>
<protein>
    <recommendedName>
        <fullName evidence="7">2-dehydropantolactone reductase</fullName>
        <ecNumber evidence="6">1.1.1.358</ecNumber>
    </recommendedName>
    <alternativeName>
        <fullName evidence="7">2-dehydropantolactone reductase</fullName>
    </alternativeName>
    <alternativeName>
        <fullName evidence="8">Ketopantoyl-lactone reductase</fullName>
    </alternativeName>
</protein>
<dbReference type="OrthoDB" id="416253at2759"/>
<keyword evidence="2" id="KW-0521">NADP</keyword>